<organism evidence="1 2">
    <name type="scientific">Vermiconidia calcicola</name>
    <dbReference type="NCBI Taxonomy" id="1690605"/>
    <lineage>
        <taxon>Eukaryota</taxon>
        <taxon>Fungi</taxon>
        <taxon>Dikarya</taxon>
        <taxon>Ascomycota</taxon>
        <taxon>Pezizomycotina</taxon>
        <taxon>Dothideomycetes</taxon>
        <taxon>Dothideomycetidae</taxon>
        <taxon>Mycosphaerellales</taxon>
        <taxon>Extremaceae</taxon>
        <taxon>Vermiconidia</taxon>
    </lineage>
</organism>
<comment type="caution">
    <text evidence="1">The sequence shown here is derived from an EMBL/GenBank/DDBJ whole genome shotgun (WGS) entry which is preliminary data.</text>
</comment>
<reference evidence="1" key="1">
    <citation type="submission" date="2023-07" db="EMBL/GenBank/DDBJ databases">
        <title>Black Yeasts Isolated from many extreme environments.</title>
        <authorList>
            <person name="Coleine C."/>
            <person name="Stajich J.E."/>
            <person name="Selbmann L."/>
        </authorList>
    </citation>
    <scope>NUCLEOTIDE SEQUENCE</scope>
    <source>
        <strain evidence="1">CCFEE 5714</strain>
    </source>
</reference>
<sequence>MSPATSQDLVGRMFLCHTKIKNHSGETILNINEGGEICEVKAEGVVRVRVNSRPDNPTLVVALNSLRIGAPKSDIFDVKLGIVHVTSLTRLPPGSVSFTKTPGDIRKHFSALLTGVYEIRNRLPLKPKHIQWIKDDATIKDTCTVIRDSMRRCSPKIEPTLARSDFTIDDVITACKPINNMNHTAGGYVKAYSDFRPGTEWYGDDSDNPNEANYNHHHYHVARAARKCRTGQLFEQSEMEGGSQELAKGLRDLTEQMFILLLNTYSHKAMNWRERTVNKPIQQAVAEQYENRELCILYSEMAQLALQRSGFAQPGQPGRAPFGAAGGLNYTSPLGGEGFLDYEKTTWVVEDHGDKWVYHRSSFKLAAGKMILFTSNQRAGYTFEISAGGGGVKTAFDPAVGDEIYTSWEVMKPGSNEHPVPYFRNPTIGCYKNWSFANKLGFKVIWKRKADGKWFARYYQHAQPQRSFINDTSRGSWSPYALGVALYAFFTRASWPDKQSFVPDYGHASLIEVKLDRLQQNIKVNIVTGTLARLEGPAFSLDVPRDQMKTYGFENVNGKFWGYTWDWLDDPNSYVGGKVPTPQNRGMMKARRKKCDWCWMASEGSATNYPCDQVPGTERCKHCVLRGLPCSWSSAPKLFGIEHNIQGVRRDGAGMEKRSNPTYDHNRELLFKKPVNEEACTAREIPDPGFRDVKDLE</sequence>
<evidence type="ECO:0000313" key="2">
    <source>
        <dbReference type="Proteomes" id="UP001281147"/>
    </source>
</evidence>
<protein>
    <submittedName>
        <fullName evidence="1">Uncharacterized protein</fullName>
    </submittedName>
</protein>
<proteinExistence type="predicted"/>
<name>A0ACC3NCB4_9PEZI</name>
<dbReference type="Proteomes" id="UP001281147">
    <property type="component" value="Unassembled WGS sequence"/>
</dbReference>
<dbReference type="EMBL" id="JAUTXU010000057">
    <property type="protein sequence ID" value="KAK3714212.1"/>
    <property type="molecule type" value="Genomic_DNA"/>
</dbReference>
<evidence type="ECO:0000313" key="1">
    <source>
        <dbReference type="EMBL" id="KAK3714212.1"/>
    </source>
</evidence>
<accession>A0ACC3NCB4</accession>
<keyword evidence="2" id="KW-1185">Reference proteome</keyword>
<gene>
    <name evidence="1" type="ORF">LTR37_008014</name>
</gene>